<dbReference type="Pfam" id="PF00754">
    <property type="entry name" value="F5_F8_type_C"/>
    <property type="match status" value="2"/>
</dbReference>
<feature type="domain" description="F5/8 type C" evidence="1">
    <location>
        <begin position="348"/>
        <end position="502"/>
    </location>
</feature>
<dbReference type="InterPro" id="IPR008979">
    <property type="entry name" value="Galactose-bd-like_sf"/>
</dbReference>
<feature type="domain" description="F5/8 type C" evidence="1">
    <location>
        <begin position="202"/>
        <end position="339"/>
    </location>
</feature>
<dbReference type="PROSITE" id="PS50022">
    <property type="entry name" value="FA58C_3"/>
    <property type="match status" value="2"/>
</dbReference>
<proteinExistence type="predicted"/>
<comment type="caution">
    <text evidence="2">The sequence shown here is derived from an EMBL/GenBank/DDBJ whole genome shotgun (WGS) entry which is preliminary data.</text>
</comment>
<dbReference type="SUPFAM" id="SSF49785">
    <property type="entry name" value="Galactose-binding domain-like"/>
    <property type="match status" value="2"/>
</dbReference>
<accession>A0A0D8J9D6</accession>
<dbReference type="EMBL" id="JRHC01000003">
    <property type="protein sequence ID" value="KJF43339.1"/>
    <property type="molecule type" value="Genomic_DNA"/>
</dbReference>
<evidence type="ECO:0000259" key="1">
    <source>
        <dbReference type="PROSITE" id="PS50022"/>
    </source>
</evidence>
<keyword evidence="3" id="KW-1185">Reference proteome</keyword>
<dbReference type="InterPro" id="IPR000421">
    <property type="entry name" value="FA58C"/>
</dbReference>
<name>A0A0D8J9D6_9BACT</name>
<dbReference type="Pfam" id="PF16389">
    <property type="entry name" value="DUF4998"/>
    <property type="match status" value="1"/>
</dbReference>
<dbReference type="STRING" id="1544798.LH29_13955"/>
<reference evidence="2 3" key="1">
    <citation type="submission" date="2014-09" db="EMBL/GenBank/DDBJ databases">
        <title>Draft Genome Sequence of Draconibacterium sp. JN14CK-3.</title>
        <authorList>
            <person name="Dong C."/>
            <person name="Lai Q."/>
            <person name="Shao Z."/>
        </authorList>
    </citation>
    <scope>NUCLEOTIDE SEQUENCE [LARGE SCALE GENOMIC DNA]</scope>
    <source>
        <strain evidence="2 3">JN14CK-3</strain>
    </source>
</reference>
<dbReference type="SMART" id="SM00231">
    <property type="entry name" value="FA58C"/>
    <property type="match status" value="1"/>
</dbReference>
<organism evidence="2 3">
    <name type="scientific">Draconibacterium sediminis</name>
    <dbReference type="NCBI Taxonomy" id="1544798"/>
    <lineage>
        <taxon>Bacteria</taxon>
        <taxon>Pseudomonadati</taxon>
        <taxon>Bacteroidota</taxon>
        <taxon>Bacteroidia</taxon>
        <taxon>Marinilabiliales</taxon>
        <taxon>Prolixibacteraceae</taxon>
        <taxon>Draconibacterium</taxon>
    </lineage>
</organism>
<dbReference type="Gene3D" id="2.60.120.260">
    <property type="entry name" value="Galactose-binding domain-like"/>
    <property type="match status" value="2"/>
</dbReference>
<sequence length="505" mass="56274">MEDIHSEYLDGEVIYAPKPLIPETFAGKNRIGIKYYLVNAVNVNKCVIEWNDGADSQTEEISPAVPLDSITFMINNLEEKSYLFKIYTIDKNGNRSVKEQVTGSAYNEKYLAGLTNRPILSIEGGGTVDSVIVMWGTPAKGHTGVEYSYMNSDGATVTSSLAPDTEKLVIRGWQSESELTYKSFYIPEENAIDTFASPVETTTLPLFIEFEGEKIDNSNWEIIDFSTEEPAEGAPNGLASAAIDGDLGTFWHTQWNGGSPDYPHFFTVDMKDVVKINRMDFFRRQGDGRGQTRFTIETSLDGVNYVNQGSFDYDPNMDSQSYQLPNLPMARYIKYTATAGSNFFAFLAEMDVYGQVASKLDRSAWDIIDFSSEEAGGEGPVNGYATAAFDGDINTFWHSAWSASSPDYPHYITIDMNSTVRMLAVDCARRQGNGGGHTKFQILTSNDGENFTDQGIFDFNSQIDDVQLFPLPFLPEARYFKFVALEGPNNYTFLAELNVYAQVTQ</sequence>
<evidence type="ECO:0000313" key="2">
    <source>
        <dbReference type="EMBL" id="KJF43339.1"/>
    </source>
</evidence>
<protein>
    <recommendedName>
        <fullName evidence="1">F5/8 type C domain-containing protein</fullName>
    </recommendedName>
</protein>
<gene>
    <name evidence="2" type="ORF">LH29_13955</name>
</gene>
<dbReference type="AlphaFoldDB" id="A0A0D8J9D6"/>
<evidence type="ECO:0000313" key="3">
    <source>
        <dbReference type="Proteomes" id="UP000032544"/>
    </source>
</evidence>
<dbReference type="Proteomes" id="UP000032544">
    <property type="component" value="Unassembled WGS sequence"/>
</dbReference>